<keyword evidence="3" id="KW-1185">Reference proteome</keyword>
<dbReference type="VEuPathDB" id="VectorBase:ISCP_025473"/>
<protein>
    <submittedName>
        <fullName evidence="1 2">Uncharacterized protein</fullName>
    </submittedName>
</protein>
<feature type="non-terminal residue" evidence="1">
    <location>
        <position position="1"/>
    </location>
</feature>
<dbReference type="OrthoDB" id="6262482at2759"/>
<dbReference type="PaxDb" id="6945-B7PM27"/>
<dbReference type="EMBL" id="ABJB010989933">
    <property type="status" value="NOT_ANNOTATED_CDS"/>
    <property type="molecule type" value="Genomic_DNA"/>
</dbReference>
<dbReference type="InterPro" id="IPR051941">
    <property type="entry name" value="BG_Antigen-Binding_Lectin"/>
</dbReference>
<organism>
    <name type="scientific">Ixodes scapularis</name>
    <name type="common">Black-legged tick</name>
    <name type="synonym">Deer tick</name>
    <dbReference type="NCBI Taxonomy" id="6945"/>
    <lineage>
        <taxon>Eukaryota</taxon>
        <taxon>Metazoa</taxon>
        <taxon>Ecdysozoa</taxon>
        <taxon>Arthropoda</taxon>
        <taxon>Chelicerata</taxon>
        <taxon>Arachnida</taxon>
        <taxon>Acari</taxon>
        <taxon>Parasitiformes</taxon>
        <taxon>Ixodida</taxon>
        <taxon>Ixodoidea</taxon>
        <taxon>Ixodidae</taxon>
        <taxon>Ixodinae</taxon>
        <taxon>Ixodes</taxon>
    </lineage>
</organism>
<dbReference type="HOGENOM" id="CLU_1521529_0_0_1"/>
<dbReference type="PANTHER" id="PTHR45713:SF6">
    <property type="entry name" value="F5_8 TYPE C DOMAIN-CONTAINING PROTEIN"/>
    <property type="match status" value="1"/>
</dbReference>
<dbReference type="SUPFAM" id="SSF49785">
    <property type="entry name" value="Galactose-binding domain-like"/>
    <property type="match status" value="1"/>
</dbReference>
<dbReference type="InterPro" id="IPR008979">
    <property type="entry name" value="Galactose-bd-like_sf"/>
</dbReference>
<evidence type="ECO:0000313" key="1">
    <source>
        <dbReference type="EMBL" id="EEC07649.1"/>
    </source>
</evidence>
<dbReference type="InParanoid" id="B7PM27"/>
<sequence length="177" mass="20162">HVPALLPAAENLAHRHETWVNDRRYSFAQWTDGHSSFAVDGDASASTPRSCAILDNYFVDTPVWMVDLGERKRVRGLVLLTWQGRSAQHHERSKVYHEMSNLDKLTAYVADRPRLEDIPSGHKCASVSRLNNALFRKKIHLECPDAMEGRYVYIKASGVHNRKGRLFSAVLCEVMVY</sequence>
<reference evidence="2" key="2">
    <citation type="submission" date="2020-05" db="UniProtKB">
        <authorList>
            <consortium name="EnsemblMetazoa"/>
        </authorList>
    </citation>
    <scope>IDENTIFICATION</scope>
    <source>
        <strain evidence="2">wikel</strain>
    </source>
</reference>
<dbReference type="Proteomes" id="UP000001555">
    <property type="component" value="Unassembled WGS sequence"/>
</dbReference>
<dbReference type="AlphaFoldDB" id="B7PM27"/>
<reference evidence="1 3" key="1">
    <citation type="submission" date="2008-03" db="EMBL/GenBank/DDBJ databases">
        <title>Annotation of Ixodes scapularis.</title>
        <authorList>
            <consortium name="Ixodes scapularis Genome Project Consortium"/>
            <person name="Caler E."/>
            <person name="Hannick L.I."/>
            <person name="Bidwell S."/>
            <person name="Joardar V."/>
            <person name="Thiagarajan M."/>
            <person name="Amedeo P."/>
            <person name="Galinsky K.J."/>
            <person name="Schobel S."/>
            <person name="Inman J."/>
            <person name="Hostetler J."/>
            <person name="Miller J."/>
            <person name="Hammond M."/>
            <person name="Megy K."/>
            <person name="Lawson D."/>
            <person name="Kodira C."/>
            <person name="Sutton G."/>
            <person name="Meyer J."/>
            <person name="Hill C.A."/>
            <person name="Birren B."/>
            <person name="Nene V."/>
            <person name="Collins F."/>
            <person name="Alarcon-Chaidez F."/>
            <person name="Wikel S."/>
            <person name="Strausberg R."/>
        </authorList>
    </citation>
    <scope>NUCLEOTIDE SEQUENCE [LARGE SCALE GENOMIC DNA]</scope>
    <source>
        <strain evidence="3">Wikel</strain>
        <strain evidence="1">Wikel colony</strain>
    </source>
</reference>
<dbReference type="EnsemblMetazoa" id="ISCW024401-RA">
    <property type="protein sequence ID" value="ISCW024401-PA"/>
    <property type="gene ID" value="ISCW024401"/>
</dbReference>
<dbReference type="STRING" id="6945.B7PM27"/>
<dbReference type="Gene3D" id="2.60.120.260">
    <property type="entry name" value="Galactose-binding domain-like"/>
    <property type="match status" value="1"/>
</dbReference>
<dbReference type="EMBL" id="DS744999">
    <property type="protein sequence ID" value="EEC07649.1"/>
    <property type="molecule type" value="Genomic_DNA"/>
</dbReference>
<name>B7PM27_IXOSC</name>
<proteinExistence type="predicted"/>
<evidence type="ECO:0000313" key="2">
    <source>
        <dbReference type="EnsemblMetazoa" id="ISCW024401-PA"/>
    </source>
</evidence>
<gene>
    <name evidence="1" type="ORF">IscW_ISCW024401</name>
</gene>
<dbReference type="VEuPathDB" id="VectorBase:ISCI024401"/>
<evidence type="ECO:0000313" key="3">
    <source>
        <dbReference type="Proteomes" id="UP000001555"/>
    </source>
</evidence>
<accession>B7PM27</accession>
<dbReference type="VEuPathDB" id="VectorBase:ISCW024401"/>
<dbReference type="PANTHER" id="PTHR45713">
    <property type="entry name" value="FTP DOMAIN-CONTAINING PROTEIN"/>
    <property type="match status" value="1"/>
</dbReference>